<evidence type="ECO:0000313" key="2">
    <source>
        <dbReference type="EMBL" id="GAA2454728.1"/>
    </source>
</evidence>
<dbReference type="Proteomes" id="UP001501638">
    <property type="component" value="Unassembled WGS sequence"/>
</dbReference>
<organism evidence="2 3">
    <name type="scientific">Streptomyces macrosporus</name>
    <dbReference type="NCBI Taxonomy" id="44032"/>
    <lineage>
        <taxon>Bacteria</taxon>
        <taxon>Bacillati</taxon>
        <taxon>Actinomycetota</taxon>
        <taxon>Actinomycetes</taxon>
        <taxon>Kitasatosporales</taxon>
        <taxon>Streptomycetaceae</taxon>
        <taxon>Streptomyces</taxon>
    </lineage>
</organism>
<comment type="caution">
    <text evidence="2">The sequence shown here is derived from an EMBL/GenBank/DDBJ whole genome shotgun (WGS) entry which is preliminary data.</text>
</comment>
<evidence type="ECO:0000256" key="1">
    <source>
        <dbReference type="SAM" id="MobiDB-lite"/>
    </source>
</evidence>
<name>A0ABN3KB55_9ACTN</name>
<dbReference type="EMBL" id="BAAASZ010000030">
    <property type="protein sequence ID" value="GAA2454728.1"/>
    <property type="molecule type" value="Genomic_DNA"/>
</dbReference>
<keyword evidence="3" id="KW-1185">Reference proteome</keyword>
<protein>
    <submittedName>
        <fullName evidence="2">Uncharacterized protein</fullName>
    </submittedName>
</protein>
<sequence length="89" mass="9545">MNFGLPTEQPLAYYVEEPLRGRERVDHHAAPRTKAVSSARRVSHAAALVPQAAARQFDIRAIAKAPKASDNRGTTPLGGADAMLGRVGR</sequence>
<gene>
    <name evidence="2" type="ORF">GCM10010405_43270</name>
</gene>
<evidence type="ECO:0000313" key="3">
    <source>
        <dbReference type="Proteomes" id="UP001501638"/>
    </source>
</evidence>
<feature type="region of interest" description="Disordered" evidence="1">
    <location>
        <begin position="66"/>
        <end position="89"/>
    </location>
</feature>
<reference evidence="2 3" key="1">
    <citation type="journal article" date="2019" name="Int. J. Syst. Evol. Microbiol.">
        <title>The Global Catalogue of Microorganisms (GCM) 10K type strain sequencing project: providing services to taxonomists for standard genome sequencing and annotation.</title>
        <authorList>
            <consortium name="The Broad Institute Genomics Platform"/>
            <consortium name="The Broad Institute Genome Sequencing Center for Infectious Disease"/>
            <person name="Wu L."/>
            <person name="Ma J."/>
        </authorList>
    </citation>
    <scope>NUCLEOTIDE SEQUENCE [LARGE SCALE GENOMIC DNA]</scope>
    <source>
        <strain evidence="2 3">JCM 6305</strain>
    </source>
</reference>
<proteinExistence type="predicted"/>
<accession>A0ABN3KB55</accession>